<proteinExistence type="inferred from homology"/>
<dbReference type="InterPro" id="IPR050202">
    <property type="entry name" value="Cyt/Deoxycyt_deaminase"/>
</dbReference>
<protein>
    <submittedName>
        <fullName evidence="3">Putative CMP/dCMP deaminase zinc-binding</fullName>
    </submittedName>
</protein>
<feature type="domain" description="CMP/dCMP-type deaminase" evidence="2">
    <location>
        <begin position="21"/>
        <end position="156"/>
    </location>
</feature>
<dbReference type="PANTHER" id="PTHR11644:SF2">
    <property type="entry name" value="CYTIDINE DEAMINASE"/>
    <property type="match status" value="1"/>
</dbReference>
<comment type="similarity">
    <text evidence="1">Belongs to the cytidine and deoxycytidylate deaminase family.</text>
</comment>
<sequence length="156" mass="17861">MNEAKDRSSIIPKGVIDISEGNKEIAVRLALQARKNAILIRNNHTRVGACVYTRNGCFYTGFNIQNYCHKSYHAEETAILNYLLSCTSPIDNIIGIVISFSDNDIKRLTFMCGHCRQIVWDHTRNPDLLVTEVDLEGNIIKEIKLKELYPYPYPRD</sequence>
<dbReference type="Pfam" id="PF00383">
    <property type="entry name" value="dCMP_cyt_deam_1"/>
    <property type="match status" value="1"/>
</dbReference>
<accession>A0A6M3XH41</accession>
<dbReference type="GO" id="GO:0055086">
    <property type="term" value="P:nucleobase-containing small molecule metabolic process"/>
    <property type="evidence" value="ECO:0007669"/>
    <property type="project" value="UniProtKB-ARBA"/>
</dbReference>
<gene>
    <name evidence="3" type="ORF">TM448B00540_0015</name>
</gene>
<evidence type="ECO:0000259" key="2">
    <source>
        <dbReference type="PROSITE" id="PS51747"/>
    </source>
</evidence>
<evidence type="ECO:0000313" key="3">
    <source>
        <dbReference type="EMBL" id="QJH95825.1"/>
    </source>
</evidence>
<organism evidence="3">
    <name type="scientific">viral metagenome</name>
    <dbReference type="NCBI Taxonomy" id="1070528"/>
    <lineage>
        <taxon>unclassified sequences</taxon>
        <taxon>metagenomes</taxon>
        <taxon>organismal metagenomes</taxon>
    </lineage>
</organism>
<dbReference type="SUPFAM" id="SSF53927">
    <property type="entry name" value="Cytidine deaminase-like"/>
    <property type="match status" value="1"/>
</dbReference>
<dbReference type="PANTHER" id="PTHR11644">
    <property type="entry name" value="CYTIDINE DEAMINASE"/>
    <property type="match status" value="1"/>
</dbReference>
<dbReference type="AlphaFoldDB" id="A0A6M3XH41"/>
<dbReference type="GO" id="GO:0005829">
    <property type="term" value="C:cytosol"/>
    <property type="evidence" value="ECO:0007669"/>
    <property type="project" value="TreeGrafter"/>
</dbReference>
<dbReference type="Gene3D" id="3.40.140.10">
    <property type="entry name" value="Cytidine Deaminase, domain 2"/>
    <property type="match status" value="1"/>
</dbReference>
<dbReference type="CDD" id="cd01283">
    <property type="entry name" value="cytidine_deaminase"/>
    <property type="match status" value="1"/>
</dbReference>
<reference evidence="3" key="1">
    <citation type="submission" date="2020-03" db="EMBL/GenBank/DDBJ databases">
        <title>The deep terrestrial virosphere.</title>
        <authorList>
            <person name="Holmfeldt K."/>
            <person name="Nilsson E."/>
            <person name="Simone D."/>
            <person name="Lopez-Fernandez M."/>
            <person name="Wu X."/>
            <person name="de Brujin I."/>
            <person name="Lundin D."/>
            <person name="Andersson A."/>
            <person name="Bertilsson S."/>
            <person name="Dopson M."/>
        </authorList>
    </citation>
    <scope>NUCLEOTIDE SEQUENCE</scope>
    <source>
        <strain evidence="3">TM448B00540</strain>
    </source>
</reference>
<dbReference type="GO" id="GO:0008270">
    <property type="term" value="F:zinc ion binding"/>
    <property type="evidence" value="ECO:0007669"/>
    <property type="project" value="TreeGrafter"/>
</dbReference>
<dbReference type="PROSITE" id="PS51747">
    <property type="entry name" value="CYT_DCMP_DEAMINASES_2"/>
    <property type="match status" value="1"/>
</dbReference>
<dbReference type="EMBL" id="MT144630">
    <property type="protein sequence ID" value="QJH95825.1"/>
    <property type="molecule type" value="Genomic_DNA"/>
</dbReference>
<dbReference type="InterPro" id="IPR002125">
    <property type="entry name" value="CMP_dCMP_dom"/>
</dbReference>
<dbReference type="GO" id="GO:0004126">
    <property type="term" value="F:cytidine deaminase activity"/>
    <property type="evidence" value="ECO:0007669"/>
    <property type="project" value="TreeGrafter"/>
</dbReference>
<dbReference type="InterPro" id="IPR016193">
    <property type="entry name" value="Cytidine_deaminase-like"/>
</dbReference>
<evidence type="ECO:0000256" key="1">
    <source>
        <dbReference type="ARBA" id="ARBA00006576"/>
    </source>
</evidence>
<name>A0A6M3XH41_9ZZZZ</name>
<dbReference type="GO" id="GO:0072527">
    <property type="term" value="P:pyrimidine-containing compound metabolic process"/>
    <property type="evidence" value="ECO:0007669"/>
    <property type="project" value="UniProtKB-ARBA"/>
</dbReference>